<accession>A0ABU4N4L2</accession>
<dbReference type="SMART" id="SM00382">
    <property type="entry name" value="AAA"/>
    <property type="match status" value="1"/>
</dbReference>
<dbReference type="InterPro" id="IPR003593">
    <property type="entry name" value="AAA+_ATPase"/>
</dbReference>
<evidence type="ECO:0000256" key="4">
    <source>
        <dbReference type="ARBA" id="ARBA00022840"/>
    </source>
</evidence>
<dbReference type="InterPro" id="IPR003439">
    <property type="entry name" value="ABC_transporter-like_ATP-bd"/>
</dbReference>
<evidence type="ECO:0000256" key="6">
    <source>
        <dbReference type="SAM" id="MobiDB-lite"/>
    </source>
</evidence>
<keyword evidence="4 8" id="KW-0067">ATP-binding</keyword>
<keyword evidence="2" id="KW-0813">Transport</keyword>
<keyword evidence="9" id="KW-1185">Reference proteome</keyword>
<feature type="compositionally biased region" description="Basic and acidic residues" evidence="6">
    <location>
        <begin position="347"/>
        <end position="360"/>
    </location>
</feature>
<dbReference type="PANTHER" id="PTHR42711:SF1">
    <property type="entry name" value="ABC-TRANSPORT PROTEIN, ATP-BINDING COMPONENT"/>
    <property type="match status" value="1"/>
</dbReference>
<organism evidence="8 9">
    <name type="scientific">Streptomyces caniscabiei</name>
    <dbReference type="NCBI Taxonomy" id="2746961"/>
    <lineage>
        <taxon>Bacteria</taxon>
        <taxon>Bacillati</taxon>
        <taxon>Actinomycetota</taxon>
        <taxon>Actinomycetes</taxon>
        <taxon>Kitasatosporales</taxon>
        <taxon>Streptomycetaceae</taxon>
        <taxon>Streptomyces</taxon>
    </lineage>
</organism>
<dbReference type="Proteomes" id="UP001282474">
    <property type="component" value="Unassembled WGS sequence"/>
</dbReference>
<feature type="domain" description="ABC transporter" evidence="7">
    <location>
        <begin position="18"/>
        <end position="258"/>
    </location>
</feature>
<dbReference type="InterPro" id="IPR050763">
    <property type="entry name" value="ABC_transporter_ATP-binding"/>
</dbReference>
<evidence type="ECO:0000313" key="8">
    <source>
        <dbReference type="EMBL" id="MDX3044286.1"/>
    </source>
</evidence>
<dbReference type="PANTHER" id="PTHR42711">
    <property type="entry name" value="ABC TRANSPORTER ATP-BINDING PROTEIN"/>
    <property type="match status" value="1"/>
</dbReference>
<name>A0ABU4N4L2_9ACTN</name>
<gene>
    <name evidence="8" type="ORF">PV383_45095</name>
</gene>
<comment type="caution">
    <text evidence="8">The sequence shown here is derived from an EMBL/GenBank/DDBJ whole genome shotgun (WGS) entry which is preliminary data.</text>
</comment>
<dbReference type="InterPro" id="IPR027417">
    <property type="entry name" value="P-loop_NTPase"/>
</dbReference>
<evidence type="ECO:0000256" key="3">
    <source>
        <dbReference type="ARBA" id="ARBA00022741"/>
    </source>
</evidence>
<protein>
    <submittedName>
        <fullName evidence="8">ATP-binding cassette domain-containing protein</fullName>
    </submittedName>
</protein>
<proteinExistence type="predicted"/>
<dbReference type="SUPFAM" id="SSF52540">
    <property type="entry name" value="P-loop containing nucleoside triphosphate hydrolases"/>
    <property type="match status" value="1"/>
</dbReference>
<feature type="region of interest" description="Disordered" evidence="6">
    <location>
        <begin position="342"/>
        <end position="384"/>
    </location>
</feature>
<dbReference type="GO" id="GO:0005524">
    <property type="term" value="F:ATP binding"/>
    <property type="evidence" value="ECO:0007669"/>
    <property type="project" value="UniProtKB-KW"/>
</dbReference>
<keyword evidence="3" id="KW-0547">Nucleotide-binding</keyword>
<dbReference type="Pfam" id="PF00005">
    <property type="entry name" value="ABC_tran"/>
    <property type="match status" value="1"/>
</dbReference>
<feature type="compositionally biased region" description="Pro residues" evidence="6">
    <location>
        <begin position="373"/>
        <end position="384"/>
    </location>
</feature>
<evidence type="ECO:0000256" key="2">
    <source>
        <dbReference type="ARBA" id="ARBA00022448"/>
    </source>
</evidence>
<comment type="subcellular location">
    <subcellularLocation>
        <location evidence="1">Cell membrane</location>
        <topology evidence="1">Peripheral membrane protein</topology>
    </subcellularLocation>
</comment>
<reference evidence="8 9" key="1">
    <citation type="journal article" date="2023" name="Microb. Genom.">
        <title>Mesoterricola silvestris gen. nov., sp. nov., Mesoterricola sediminis sp. nov., Geothrix oryzae sp. nov., Geothrix edaphica sp. nov., Geothrix rubra sp. nov., and Geothrix limicola sp. nov., six novel members of Acidobacteriota isolated from soils.</title>
        <authorList>
            <person name="Weisberg A.J."/>
            <person name="Pearce E."/>
            <person name="Kramer C.G."/>
            <person name="Chang J.H."/>
            <person name="Clarke C.R."/>
        </authorList>
    </citation>
    <scope>NUCLEOTIDE SEQUENCE [LARGE SCALE GENOMIC DNA]</scope>
    <source>
        <strain evidence="8 9">NE20-4-1</strain>
    </source>
</reference>
<keyword evidence="5" id="KW-0046">Antibiotic resistance</keyword>
<sequence length="384" mass="42047">MSAVIEARGLSKVFQTTVRQPGFVGALRSLVSPRRVDKVAVQDVDFSVGRGELLALLGPNGAGKSTTIKMLTGILTPTSGEALVAGVVPHRDRERNAHNIGAVFGQRTQLWWDLPARESFEILRDIYGVPEARFRERIEEFDGLLELSGFWDTRVRHLSLGQRVRCDLAASLLHDPPVVFLDEPTIGMDVVVKEQVRRFLRHQVEERDRTVLLTTHDMTEVERLAERVVLINHGRIVLDGSLQEIRRRFGGTWQVRATLADPADVEAVEQGEGGGGPVALPGFGGIGVLRREGPRVVFGPVGEDAPTVHEALKVIIGRFRVADLALEENDLEDVMRAAYLSDVPPQGDREEGQVDQEEQHLATVSASASARTPGPPSPTTPEGS</sequence>
<evidence type="ECO:0000313" key="9">
    <source>
        <dbReference type="Proteomes" id="UP001282474"/>
    </source>
</evidence>
<evidence type="ECO:0000259" key="7">
    <source>
        <dbReference type="PROSITE" id="PS50893"/>
    </source>
</evidence>
<evidence type="ECO:0000256" key="1">
    <source>
        <dbReference type="ARBA" id="ARBA00004202"/>
    </source>
</evidence>
<dbReference type="Gene3D" id="3.40.50.300">
    <property type="entry name" value="P-loop containing nucleotide triphosphate hydrolases"/>
    <property type="match status" value="1"/>
</dbReference>
<dbReference type="EMBL" id="JARAWJ010000074">
    <property type="protein sequence ID" value="MDX3044286.1"/>
    <property type="molecule type" value="Genomic_DNA"/>
</dbReference>
<dbReference type="PROSITE" id="PS50893">
    <property type="entry name" value="ABC_TRANSPORTER_2"/>
    <property type="match status" value="1"/>
</dbReference>
<evidence type="ECO:0000256" key="5">
    <source>
        <dbReference type="ARBA" id="ARBA00023251"/>
    </source>
</evidence>
<dbReference type="RefSeq" id="WP_237270507.1">
    <property type="nucleotide sequence ID" value="NZ_JABXWF010000013.1"/>
</dbReference>